<evidence type="ECO:0000256" key="1">
    <source>
        <dbReference type="SAM" id="Phobius"/>
    </source>
</evidence>
<name>A0ABP7VRN1_9FLAO</name>
<keyword evidence="1" id="KW-0472">Membrane</keyword>
<dbReference type="Proteomes" id="UP001500367">
    <property type="component" value="Unassembled WGS sequence"/>
</dbReference>
<proteinExistence type="predicted"/>
<evidence type="ECO:0008006" key="4">
    <source>
        <dbReference type="Google" id="ProtNLM"/>
    </source>
</evidence>
<evidence type="ECO:0000313" key="2">
    <source>
        <dbReference type="EMBL" id="GAA4071490.1"/>
    </source>
</evidence>
<gene>
    <name evidence="2" type="ORF">GCM10022389_15960</name>
</gene>
<sequence length="51" mass="5971">MTELMILTISILIVGLLIYFAVDNCKIELKYRNTLLEKQNEILEKTKNSQK</sequence>
<protein>
    <recommendedName>
        <fullName evidence="4">Phage protein</fullName>
    </recommendedName>
</protein>
<organism evidence="2 3">
    <name type="scientific">Flavobacterium cheonanense</name>
    <dbReference type="NCBI Taxonomy" id="706183"/>
    <lineage>
        <taxon>Bacteria</taxon>
        <taxon>Pseudomonadati</taxon>
        <taxon>Bacteroidota</taxon>
        <taxon>Flavobacteriia</taxon>
        <taxon>Flavobacteriales</taxon>
        <taxon>Flavobacteriaceae</taxon>
        <taxon>Flavobacterium</taxon>
    </lineage>
</organism>
<keyword evidence="1" id="KW-0812">Transmembrane</keyword>
<accession>A0ABP7VRN1</accession>
<reference evidence="3" key="1">
    <citation type="journal article" date="2019" name="Int. J. Syst. Evol. Microbiol.">
        <title>The Global Catalogue of Microorganisms (GCM) 10K type strain sequencing project: providing services to taxonomists for standard genome sequencing and annotation.</title>
        <authorList>
            <consortium name="The Broad Institute Genomics Platform"/>
            <consortium name="The Broad Institute Genome Sequencing Center for Infectious Disease"/>
            <person name="Wu L."/>
            <person name="Ma J."/>
        </authorList>
    </citation>
    <scope>NUCLEOTIDE SEQUENCE [LARGE SCALE GENOMIC DNA]</scope>
    <source>
        <strain evidence="3">JCM 17069</strain>
    </source>
</reference>
<dbReference type="EMBL" id="BAABCT010000003">
    <property type="protein sequence ID" value="GAA4071490.1"/>
    <property type="molecule type" value="Genomic_DNA"/>
</dbReference>
<feature type="transmembrane region" description="Helical" evidence="1">
    <location>
        <begin position="6"/>
        <end position="22"/>
    </location>
</feature>
<keyword evidence="3" id="KW-1185">Reference proteome</keyword>
<evidence type="ECO:0000313" key="3">
    <source>
        <dbReference type="Proteomes" id="UP001500367"/>
    </source>
</evidence>
<keyword evidence="1" id="KW-1133">Transmembrane helix</keyword>
<comment type="caution">
    <text evidence="2">The sequence shown here is derived from an EMBL/GenBank/DDBJ whole genome shotgun (WGS) entry which is preliminary data.</text>
</comment>